<keyword evidence="2" id="KW-0732">Signal</keyword>
<dbReference type="EMBL" id="CP017962">
    <property type="protein sequence ID" value="APC47724.1"/>
    <property type="molecule type" value="Genomic_DNA"/>
</dbReference>
<dbReference type="InterPro" id="IPR006635">
    <property type="entry name" value="NEAT_dom"/>
</dbReference>
<dbReference type="PROSITE" id="PS50978">
    <property type="entry name" value="NEAT"/>
    <property type="match status" value="1"/>
</dbReference>
<reference evidence="4 6" key="1">
    <citation type="submission" date="2016-11" db="EMBL/GenBank/DDBJ databases">
        <title>Complete genome sequencing of Virgibacillus halodenitrificans PDB-F2.</title>
        <authorList>
            <person name="Sun Z."/>
            <person name="Zhou Y."/>
            <person name="Li H."/>
        </authorList>
    </citation>
    <scope>NUCLEOTIDE SEQUENCE [LARGE SCALE GENOMIC DNA]</scope>
    <source>
        <strain evidence="4 6">PDB-F2</strain>
    </source>
</reference>
<dbReference type="EMBL" id="JACWEZ010000002">
    <property type="protein sequence ID" value="MBD1222085.1"/>
    <property type="molecule type" value="Genomic_DNA"/>
</dbReference>
<dbReference type="KEGG" id="vhl:BME96_05875"/>
<evidence type="ECO:0000256" key="2">
    <source>
        <dbReference type="ARBA" id="ARBA00022729"/>
    </source>
</evidence>
<dbReference type="SUPFAM" id="SSF158911">
    <property type="entry name" value="NEAT domain-like"/>
    <property type="match status" value="1"/>
</dbReference>
<keyword evidence="7" id="KW-1185">Reference proteome</keyword>
<dbReference type="Proteomes" id="UP000621631">
    <property type="component" value="Unassembled WGS sequence"/>
</dbReference>
<dbReference type="CDD" id="cd06920">
    <property type="entry name" value="NEAT"/>
    <property type="match status" value="1"/>
</dbReference>
<protein>
    <submittedName>
        <fullName evidence="5">NEAT domain-containing protein</fullName>
    </submittedName>
</protein>
<dbReference type="GO" id="GO:0030313">
    <property type="term" value="C:cell envelope"/>
    <property type="evidence" value="ECO:0007669"/>
    <property type="project" value="UniProtKB-SubCell"/>
</dbReference>
<proteinExistence type="predicted"/>
<accession>A0AAC9NKI5</accession>
<gene>
    <name evidence="4" type="ORF">BME96_05875</name>
    <name evidence="5" type="ORF">IC602_05645</name>
</gene>
<evidence type="ECO:0000313" key="7">
    <source>
        <dbReference type="Proteomes" id="UP000621631"/>
    </source>
</evidence>
<name>A0AAC9NKI5_VIRHA</name>
<evidence type="ECO:0000256" key="1">
    <source>
        <dbReference type="ARBA" id="ARBA00004196"/>
    </source>
</evidence>
<evidence type="ECO:0000313" key="4">
    <source>
        <dbReference type="EMBL" id="APC47724.1"/>
    </source>
</evidence>
<dbReference type="InterPro" id="IPR037250">
    <property type="entry name" value="NEAT_dom_sf"/>
</dbReference>
<evidence type="ECO:0000259" key="3">
    <source>
        <dbReference type="PROSITE" id="PS50978"/>
    </source>
</evidence>
<reference evidence="5 7" key="2">
    <citation type="submission" date="2020-09" db="EMBL/GenBank/DDBJ databases">
        <title>Draft Genome Sequences of Oil-Oxidizing Bacteria Halomonas titanicae, Marinobacter lutaoensis, and Virgibacillus halodenitrificans Isolated from Highly Saline Environments.</title>
        <authorList>
            <person name="Grouzdev D.S."/>
            <person name="Sokolova D.S."/>
            <person name="Semenova E.M."/>
            <person name="Borzenkov I.A."/>
            <person name="Bidzhieva S.K."/>
            <person name="Poltaraus A.B."/>
            <person name="Nazina T.N."/>
        </authorList>
    </citation>
    <scope>NUCLEOTIDE SEQUENCE [LARGE SCALE GENOMIC DNA]</scope>
    <source>
        <strain evidence="5 7">VKM B-3472D</strain>
    </source>
</reference>
<dbReference type="RefSeq" id="WP_019377249.1">
    <property type="nucleotide sequence ID" value="NZ_CP017962.1"/>
</dbReference>
<sequence>MTIINVDEGTYAINIQAMKKNEDEPSAMASFLSESAIIENQAGSLSLIITLLDAKTITGFQVKNQAGEEINAFDKRLNEETNTRDEVFKIDELTTSLGARVQYEAVYQGQKIQGDEELRLIFVEERIEKVN</sequence>
<feature type="domain" description="NEAT" evidence="3">
    <location>
        <begin position="6"/>
        <end position="131"/>
    </location>
</feature>
<dbReference type="AlphaFoldDB" id="A0AAC9NKI5"/>
<dbReference type="Proteomes" id="UP000182945">
    <property type="component" value="Chromosome"/>
</dbReference>
<dbReference type="Gene3D" id="2.60.40.1850">
    <property type="match status" value="1"/>
</dbReference>
<dbReference type="GeneID" id="71513911"/>
<dbReference type="Pfam" id="PF05031">
    <property type="entry name" value="NEAT"/>
    <property type="match status" value="1"/>
</dbReference>
<dbReference type="SMART" id="SM00725">
    <property type="entry name" value="NEAT"/>
    <property type="match status" value="1"/>
</dbReference>
<organism evidence="4 6">
    <name type="scientific">Virgibacillus halodenitrificans</name>
    <name type="common">Bacillus halodenitrificans</name>
    <dbReference type="NCBI Taxonomy" id="1482"/>
    <lineage>
        <taxon>Bacteria</taxon>
        <taxon>Bacillati</taxon>
        <taxon>Bacillota</taxon>
        <taxon>Bacilli</taxon>
        <taxon>Bacillales</taxon>
        <taxon>Bacillaceae</taxon>
        <taxon>Virgibacillus</taxon>
    </lineage>
</organism>
<comment type="subcellular location">
    <subcellularLocation>
        <location evidence="1">Cell envelope</location>
    </subcellularLocation>
</comment>
<evidence type="ECO:0000313" key="6">
    <source>
        <dbReference type="Proteomes" id="UP000182945"/>
    </source>
</evidence>
<evidence type="ECO:0000313" key="5">
    <source>
        <dbReference type="EMBL" id="MBD1222085.1"/>
    </source>
</evidence>